<evidence type="ECO:0008006" key="6">
    <source>
        <dbReference type="Google" id="ProtNLM"/>
    </source>
</evidence>
<comment type="caution">
    <text evidence="4">The sequence shown here is derived from an EMBL/GenBank/DDBJ whole genome shotgun (WGS) entry which is preliminary data.</text>
</comment>
<proteinExistence type="inferred from homology"/>
<evidence type="ECO:0000313" key="5">
    <source>
        <dbReference type="Proteomes" id="UP001152888"/>
    </source>
</evidence>
<dbReference type="SUPFAM" id="SSF51735">
    <property type="entry name" value="NAD(P)-binding Rossmann-fold domains"/>
    <property type="match status" value="1"/>
</dbReference>
<evidence type="ECO:0000313" key="4">
    <source>
        <dbReference type="EMBL" id="CAH1990377.1"/>
    </source>
</evidence>
<reference evidence="4" key="1">
    <citation type="submission" date="2022-03" db="EMBL/GenBank/DDBJ databases">
        <authorList>
            <person name="Sayadi A."/>
        </authorList>
    </citation>
    <scope>NUCLEOTIDE SEQUENCE</scope>
</reference>
<keyword evidence="2" id="KW-0560">Oxidoreductase</keyword>
<dbReference type="GO" id="GO:0016616">
    <property type="term" value="F:oxidoreductase activity, acting on the CH-OH group of donors, NAD or NADP as acceptor"/>
    <property type="evidence" value="ECO:0007669"/>
    <property type="project" value="UniProtKB-ARBA"/>
</dbReference>
<dbReference type="Pfam" id="PF00106">
    <property type="entry name" value="adh_short"/>
    <property type="match status" value="1"/>
</dbReference>
<dbReference type="PANTHER" id="PTHR43115">
    <property type="entry name" value="DEHYDROGENASE/REDUCTASE SDR FAMILY MEMBER 11"/>
    <property type="match status" value="1"/>
</dbReference>
<evidence type="ECO:0000256" key="1">
    <source>
        <dbReference type="ARBA" id="ARBA00006484"/>
    </source>
</evidence>
<dbReference type="Gene3D" id="3.40.50.720">
    <property type="entry name" value="NAD(P)-binding Rossmann-like Domain"/>
    <property type="match status" value="1"/>
</dbReference>
<dbReference type="InterPro" id="IPR036291">
    <property type="entry name" value="NAD(P)-bd_dom_sf"/>
</dbReference>
<evidence type="ECO:0000256" key="2">
    <source>
        <dbReference type="ARBA" id="ARBA00023002"/>
    </source>
</evidence>
<protein>
    <recommendedName>
        <fullName evidence="6">Farnesol dehydrogenase-like</fullName>
    </recommendedName>
</protein>
<dbReference type="PRINTS" id="PR00080">
    <property type="entry name" value="SDRFAMILY"/>
</dbReference>
<name>A0A9P0L8H1_ACAOB</name>
<dbReference type="OrthoDB" id="1933717at2759"/>
<keyword evidence="5" id="KW-1185">Reference proteome</keyword>
<sequence length="250" mass="27206">MVLSIDRWFGKVAIVTGASSGIGAATAEKLVGHGLQVVGIARRKDRLEALAKKLTGKKGKFHPMTGDVTKEQDILNVFDWTRKNLGPCQILINNAGIICNSAIIGGKTEDWLQTINVNVVALCTATREALKDMMDNNLEGHIININSIAGHYILPGPNLEIYTATKHCVTSLTESMRKEMGRLQKKIKFTSISPGVVATEILARAPSDLSIDISINLQAEDIADAIEYVLSTPPRVQIHELMIRPTGDQI</sequence>
<dbReference type="EMBL" id="CAKOFQ010007086">
    <property type="protein sequence ID" value="CAH1990377.1"/>
    <property type="molecule type" value="Genomic_DNA"/>
</dbReference>
<accession>A0A9P0L8H1</accession>
<dbReference type="FunFam" id="3.40.50.720:FF:000047">
    <property type="entry name" value="NADP-dependent L-serine/L-allo-threonine dehydrogenase"/>
    <property type="match status" value="1"/>
</dbReference>
<dbReference type="PRINTS" id="PR00081">
    <property type="entry name" value="GDHRDH"/>
</dbReference>
<organism evidence="4 5">
    <name type="scientific">Acanthoscelides obtectus</name>
    <name type="common">Bean weevil</name>
    <name type="synonym">Bruchus obtectus</name>
    <dbReference type="NCBI Taxonomy" id="200917"/>
    <lineage>
        <taxon>Eukaryota</taxon>
        <taxon>Metazoa</taxon>
        <taxon>Ecdysozoa</taxon>
        <taxon>Arthropoda</taxon>
        <taxon>Hexapoda</taxon>
        <taxon>Insecta</taxon>
        <taxon>Pterygota</taxon>
        <taxon>Neoptera</taxon>
        <taxon>Endopterygota</taxon>
        <taxon>Coleoptera</taxon>
        <taxon>Polyphaga</taxon>
        <taxon>Cucujiformia</taxon>
        <taxon>Chrysomeloidea</taxon>
        <taxon>Chrysomelidae</taxon>
        <taxon>Bruchinae</taxon>
        <taxon>Bruchini</taxon>
        <taxon>Acanthoscelides</taxon>
    </lineage>
</organism>
<comment type="similarity">
    <text evidence="1 3">Belongs to the short-chain dehydrogenases/reductases (SDR) family.</text>
</comment>
<dbReference type="InterPro" id="IPR002347">
    <property type="entry name" value="SDR_fam"/>
</dbReference>
<dbReference type="PANTHER" id="PTHR43115:SF4">
    <property type="entry name" value="DEHYDROGENASE_REDUCTASE SDR FAMILY MEMBER 11"/>
    <property type="match status" value="1"/>
</dbReference>
<dbReference type="Proteomes" id="UP001152888">
    <property type="component" value="Unassembled WGS sequence"/>
</dbReference>
<gene>
    <name evidence="4" type="ORF">ACAOBT_LOCUS19623</name>
</gene>
<evidence type="ECO:0000256" key="3">
    <source>
        <dbReference type="RuleBase" id="RU000363"/>
    </source>
</evidence>
<dbReference type="AlphaFoldDB" id="A0A9P0L8H1"/>